<keyword evidence="5" id="KW-1185">Reference proteome</keyword>
<gene>
    <name evidence="4" type="ORF">JD77_04103</name>
</gene>
<keyword evidence="1" id="KW-0227">DNA damage</keyword>
<organism evidence="4 5">
    <name type="scientific">Micromonospora olivasterospora</name>
    <dbReference type="NCBI Taxonomy" id="1880"/>
    <lineage>
        <taxon>Bacteria</taxon>
        <taxon>Bacillati</taxon>
        <taxon>Actinomycetota</taxon>
        <taxon>Actinomycetes</taxon>
        <taxon>Micromonosporales</taxon>
        <taxon>Micromonosporaceae</taxon>
        <taxon>Micromonospora</taxon>
    </lineage>
</organism>
<dbReference type="Gene3D" id="1.10.340.30">
    <property type="entry name" value="Hypothetical protein, domain 2"/>
    <property type="match status" value="1"/>
</dbReference>
<dbReference type="GO" id="GO:0032131">
    <property type="term" value="F:alkylated DNA binding"/>
    <property type="evidence" value="ECO:0007669"/>
    <property type="project" value="TreeGrafter"/>
</dbReference>
<dbReference type="GO" id="GO:0043916">
    <property type="term" value="F:DNA-7-methylguanine glycosylase activity"/>
    <property type="evidence" value="ECO:0007669"/>
    <property type="project" value="TreeGrafter"/>
</dbReference>
<feature type="compositionally biased region" description="Polar residues" evidence="3">
    <location>
        <begin position="29"/>
        <end position="38"/>
    </location>
</feature>
<sequence>MRGGHRIDRVPPFRPPPFARARHTEPQALPSTWQSDGVTSPAARRVLRPPAGYRMAASVRPLTFSPYDPCARIAAGEFWWATRTPAGPATLALRPTGGELLAEGYGPGAGWVVERADAVAGLRDDLTGFAELAAAHPLVAELAARHSGLRMPATGLVFPRVLRAVLEQKVTGKEAYRAYAATVRHFAEPAPGPMRLLLPPAPAAVAAAPYWVFHPFGVEQRRADTLRRAAAEADRLERCADSAEATRRLTAVPGIGPWTAAEVVRIAYGDPDAVSVGDYHVPNTVAWALAGEPRGDDARMLALLEPFRGHRGRVCRLLEADGVHAPRHGPRMPIRSFAGY</sequence>
<proteinExistence type="predicted"/>
<keyword evidence="2" id="KW-0234">DNA repair</keyword>
<name>A0A562IDM6_MICOL</name>
<evidence type="ECO:0000256" key="1">
    <source>
        <dbReference type="ARBA" id="ARBA00022763"/>
    </source>
</evidence>
<evidence type="ECO:0000256" key="2">
    <source>
        <dbReference type="ARBA" id="ARBA00023204"/>
    </source>
</evidence>
<dbReference type="EMBL" id="VLKE01000001">
    <property type="protein sequence ID" value="TWH69101.1"/>
    <property type="molecule type" value="Genomic_DNA"/>
</dbReference>
<dbReference type="GO" id="GO:0032993">
    <property type="term" value="C:protein-DNA complex"/>
    <property type="evidence" value="ECO:0007669"/>
    <property type="project" value="TreeGrafter"/>
</dbReference>
<feature type="region of interest" description="Disordered" evidence="3">
    <location>
        <begin position="1"/>
        <end position="40"/>
    </location>
</feature>
<dbReference type="PANTHER" id="PTHR43003">
    <property type="entry name" value="DNA-3-METHYLADENINE GLYCOSYLASE"/>
    <property type="match status" value="1"/>
</dbReference>
<evidence type="ECO:0000313" key="4">
    <source>
        <dbReference type="EMBL" id="TWH69101.1"/>
    </source>
</evidence>
<dbReference type="SUPFAM" id="SSF48150">
    <property type="entry name" value="DNA-glycosylase"/>
    <property type="match status" value="1"/>
</dbReference>
<dbReference type="GO" id="GO:0005737">
    <property type="term" value="C:cytoplasm"/>
    <property type="evidence" value="ECO:0007669"/>
    <property type="project" value="TreeGrafter"/>
</dbReference>
<evidence type="ECO:0000313" key="5">
    <source>
        <dbReference type="Proteomes" id="UP000319825"/>
    </source>
</evidence>
<reference evidence="4 5" key="1">
    <citation type="submission" date="2019-07" db="EMBL/GenBank/DDBJ databases">
        <title>R&amp;d 2014.</title>
        <authorList>
            <person name="Klenk H.-P."/>
        </authorList>
    </citation>
    <scope>NUCLEOTIDE SEQUENCE [LARGE SCALE GENOMIC DNA]</scope>
    <source>
        <strain evidence="4 5">DSM 43868</strain>
    </source>
</reference>
<dbReference type="InterPro" id="IPR051912">
    <property type="entry name" value="Alkylbase_DNA_Glycosylase/TA"/>
</dbReference>
<dbReference type="Proteomes" id="UP000319825">
    <property type="component" value="Unassembled WGS sequence"/>
</dbReference>
<dbReference type="PANTHER" id="PTHR43003:SF6">
    <property type="entry name" value="DNA GLYCOSYLASE"/>
    <property type="match status" value="1"/>
</dbReference>
<dbReference type="GO" id="GO:0006307">
    <property type="term" value="P:DNA alkylation repair"/>
    <property type="evidence" value="ECO:0007669"/>
    <property type="project" value="TreeGrafter"/>
</dbReference>
<dbReference type="GO" id="GO:0008725">
    <property type="term" value="F:DNA-3-methyladenine glycosylase activity"/>
    <property type="evidence" value="ECO:0007669"/>
    <property type="project" value="TreeGrafter"/>
</dbReference>
<evidence type="ECO:0000256" key="3">
    <source>
        <dbReference type="SAM" id="MobiDB-lite"/>
    </source>
</evidence>
<dbReference type="AlphaFoldDB" id="A0A562IDM6"/>
<dbReference type="GO" id="GO:0006285">
    <property type="term" value="P:base-excision repair, AP site formation"/>
    <property type="evidence" value="ECO:0007669"/>
    <property type="project" value="TreeGrafter"/>
</dbReference>
<accession>A0A562IDM6</accession>
<feature type="compositionally biased region" description="Basic and acidic residues" evidence="3">
    <location>
        <begin position="1"/>
        <end position="11"/>
    </location>
</feature>
<dbReference type="InterPro" id="IPR011257">
    <property type="entry name" value="DNA_glycosylase"/>
</dbReference>
<protein>
    <submittedName>
        <fullName evidence="4">3-methyladenine DNA glycosylase/8-oxoguanine DNA glycosylase</fullName>
    </submittedName>
</protein>
<comment type="caution">
    <text evidence="4">The sequence shown here is derived from an EMBL/GenBank/DDBJ whole genome shotgun (WGS) entry which is preliminary data.</text>
</comment>